<dbReference type="InterPro" id="IPR037069">
    <property type="entry name" value="AcylCoA_DH/ox_N_sf"/>
</dbReference>
<keyword evidence="5" id="KW-1185">Reference proteome</keyword>
<organism evidence="4 5">
    <name type="scientific">Microbacterium sediminicola</name>
    <dbReference type="NCBI Taxonomy" id="415210"/>
    <lineage>
        <taxon>Bacteria</taxon>
        <taxon>Bacillati</taxon>
        <taxon>Actinomycetota</taxon>
        <taxon>Actinomycetes</taxon>
        <taxon>Micrococcales</taxon>
        <taxon>Microbacteriaceae</taxon>
        <taxon>Microbacterium</taxon>
    </lineage>
</organism>
<dbReference type="RefSeq" id="WP_344071955.1">
    <property type="nucleotide sequence ID" value="NZ_BAAAPL010000002.1"/>
</dbReference>
<dbReference type="InterPro" id="IPR013786">
    <property type="entry name" value="AcylCoA_DH/ox_N"/>
</dbReference>
<dbReference type="InterPro" id="IPR036250">
    <property type="entry name" value="AcylCo_DH-like_C"/>
</dbReference>
<sequence length="414" mass="43739">MTMTDTTVETDPIIAALQAPDSAEAIIANTHAILPLLAEEADESERLARLSPRAERAMRAAGVFQMAFPKRHGGVEMSLVQQVEVTALVAAVDGGIGWNVGVLNATGFYAGRLGDEAYAELYPTRDMPTSGAFHPRGRAERVEGGYLVSGDWGWGSGSYTAEYIIGGAEVFENGEPVMGADGKQMHLGFWLPREAIDVKDDWQVLGVRSSGSTSYSIPAPGAFVPERYSFDREALDTGEGDPLDKSVGVSHVALTGVALGVARHAVQLAAEYIGFRMQSAPAKVDAATRQALGEAMGEVDFAYAGVREVCRLTDEVLFTPGAMLTDVQRARMTAANAVAGAALRRVLNLCTELAAASYILDRNAIQRVVRDGLGALAHAGTRRVHLGALATAAMQHPEQGTTIADEAGWAAGAL</sequence>
<dbReference type="SUPFAM" id="SSF56645">
    <property type="entry name" value="Acyl-CoA dehydrogenase NM domain-like"/>
    <property type="match status" value="1"/>
</dbReference>
<dbReference type="EMBL" id="BAAAPL010000002">
    <property type="protein sequence ID" value="GAA1701342.1"/>
    <property type="molecule type" value="Genomic_DNA"/>
</dbReference>
<dbReference type="Pfam" id="PF02771">
    <property type="entry name" value="Acyl-CoA_dh_N"/>
    <property type="match status" value="1"/>
</dbReference>
<evidence type="ECO:0000256" key="1">
    <source>
        <dbReference type="ARBA" id="ARBA00023002"/>
    </source>
</evidence>
<dbReference type="Pfam" id="PF08028">
    <property type="entry name" value="Acyl-CoA_dh_2"/>
    <property type="match status" value="1"/>
</dbReference>
<dbReference type="InterPro" id="IPR013107">
    <property type="entry name" value="Acyl-CoA_DH_C"/>
</dbReference>
<feature type="domain" description="Acyl-CoA dehydrogenase C-terminal" evidence="3">
    <location>
        <begin position="255"/>
        <end position="381"/>
    </location>
</feature>
<dbReference type="InterPro" id="IPR046373">
    <property type="entry name" value="Acyl-CoA_Oxase/DH_mid-dom_sf"/>
</dbReference>
<dbReference type="PIRSF" id="PIRSF016578">
    <property type="entry name" value="HsaA"/>
    <property type="match status" value="1"/>
</dbReference>
<reference evidence="4 5" key="1">
    <citation type="journal article" date="2019" name="Int. J. Syst. Evol. Microbiol.">
        <title>The Global Catalogue of Microorganisms (GCM) 10K type strain sequencing project: providing services to taxonomists for standard genome sequencing and annotation.</title>
        <authorList>
            <consortium name="The Broad Institute Genomics Platform"/>
            <consortium name="The Broad Institute Genome Sequencing Center for Infectious Disease"/>
            <person name="Wu L."/>
            <person name="Ma J."/>
        </authorList>
    </citation>
    <scope>NUCLEOTIDE SEQUENCE [LARGE SCALE GENOMIC DNA]</scope>
    <source>
        <strain evidence="4 5">JCM 15577</strain>
    </source>
</reference>
<dbReference type="Gene3D" id="1.10.540.10">
    <property type="entry name" value="Acyl-CoA dehydrogenase/oxidase, N-terminal domain"/>
    <property type="match status" value="1"/>
</dbReference>
<dbReference type="InterPro" id="IPR009100">
    <property type="entry name" value="AcylCoA_DH/oxidase_NM_dom_sf"/>
</dbReference>
<comment type="caution">
    <text evidence="4">The sequence shown here is derived from an EMBL/GenBank/DDBJ whole genome shotgun (WGS) entry which is preliminary data.</text>
</comment>
<feature type="domain" description="Acyl-CoA dehydrogenase/oxidase N-terminal" evidence="2">
    <location>
        <begin position="39"/>
        <end position="116"/>
    </location>
</feature>
<dbReference type="Gene3D" id="2.40.110.10">
    <property type="entry name" value="Butyryl-CoA Dehydrogenase, subunit A, domain 2"/>
    <property type="match status" value="1"/>
</dbReference>
<dbReference type="Gene3D" id="1.20.140.10">
    <property type="entry name" value="Butyryl-CoA Dehydrogenase, subunit A, domain 3"/>
    <property type="match status" value="1"/>
</dbReference>
<evidence type="ECO:0000259" key="3">
    <source>
        <dbReference type="Pfam" id="PF08028"/>
    </source>
</evidence>
<evidence type="ECO:0000313" key="4">
    <source>
        <dbReference type="EMBL" id="GAA1701342.1"/>
    </source>
</evidence>
<evidence type="ECO:0000259" key="2">
    <source>
        <dbReference type="Pfam" id="PF02771"/>
    </source>
</evidence>
<name>A0ABN2IAG0_9MICO</name>
<keyword evidence="1" id="KW-0560">Oxidoreductase</keyword>
<gene>
    <name evidence="4" type="ORF">GCM10009808_19060</name>
</gene>
<proteinExistence type="predicted"/>
<accession>A0ABN2IAG0</accession>
<dbReference type="SUPFAM" id="SSF47203">
    <property type="entry name" value="Acyl-CoA dehydrogenase C-terminal domain-like"/>
    <property type="match status" value="1"/>
</dbReference>
<evidence type="ECO:0000313" key="5">
    <source>
        <dbReference type="Proteomes" id="UP001501690"/>
    </source>
</evidence>
<protein>
    <submittedName>
        <fullName evidence="4">Acyl-CoA dehydrogenase family protein</fullName>
    </submittedName>
</protein>
<dbReference type="Proteomes" id="UP001501690">
    <property type="component" value="Unassembled WGS sequence"/>
</dbReference>